<name>A0A926IFI8_9FIRM</name>
<accession>A0A926IFI8</accession>
<comment type="caution">
    <text evidence="1">The sequence shown here is derived from an EMBL/GenBank/DDBJ whole genome shotgun (WGS) entry which is preliminary data.</text>
</comment>
<dbReference type="EMBL" id="JACRSY010000032">
    <property type="protein sequence ID" value="MBC8580928.1"/>
    <property type="molecule type" value="Genomic_DNA"/>
</dbReference>
<dbReference type="AlphaFoldDB" id="A0A926IFI8"/>
<proteinExistence type="predicted"/>
<gene>
    <name evidence="1" type="ORF">H8718_15520</name>
</gene>
<evidence type="ECO:0000313" key="2">
    <source>
        <dbReference type="Proteomes" id="UP000655830"/>
    </source>
</evidence>
<evidence type="ECO:0000313" key="1">
    <source>
        <dbReference type="EMBL" id="MBC8580928.1"/>
    </source>
</evidence>
<dbReference type="RefSeq" id="WP_249333611.1">
    <property type="nucleotide sequence ID" value="NZ_JACRSY010000032.1"/>
</dbReference>
<sequence>MDTVLMIVLAIAIVIYPRKGTFIDKFKLKALGLHIEFSTKEKNCPPCKDDSSNRNR</sequence>
<organism evidence="1 2">
    <name type="scientific">Zhenhengia yiwuensis</name>
    <dbReference type="NCBI Taxonomy" id="2763666"/>
    <lineage>
        <taxon>Bacteria</taxon>
        <taxon>Bacillati</taxon>
        <taxon>Bacillota</taxon>
        <taxon>Clostridia</taxon>
        <taxon>Lachnospirales</taxon>
        <taxon>Lachnospiraceae</taxon>
        <taxon>Zhenhengia</taxon>
    </lineage>
</organism>
<reference evidence="1" key="1">
    <citation type="submission" date="2020-08" db="EMBL/GenBank/DDBJ databases">
        <title>Genome public.</title>
        <authorList>
            <person name="Liu C."/>
            <person name="Sun Q."/>
        </authorList>
    </citation>
    <scope>NUCLEOTIDE SEQUENCE</scope>
    <source>
        <strain evidence="1">NSJ-12</strain>
    </source>
</reference>
<protein>
    <submittedName>
        <fullName evidence="1">Uncharacterized protein</fullName>
    </submittedName>
</protein>
<keyword evidence="2" id="KW-1185">Reference proteome</keyword>
<dbReference type="Proteomes" id="UP000655830">
    <property type="component" value="Unassembled WGS sequence"/>
</dbReference>